<evidence type="ECO:0000313" key="3">
    <source>
        <dbReference type="Proteomes" id="UP000234545"/>
    </source>
</evidence>
<feature type="transmembrane region" description="Helical" evidence="1">
    <location>
        <begin position="29"/>
        <end position="47"/>
    </location>
</feature>
<dbReference type="AlphaFoldDB" id="A0A2I1I489"/>
<keyword evidence="1" id="KW-0472">Membrane</keyword>
<reference evidence="2 3" key="1">
    <citation type="submission" date="2017-12" db="EMBL/GenBank/DDBJ databases">
        <title>Phylogenetic diversity of female urinary microbiome.</title>
        <authorList>
            <person name="Thomas-White K."/>
            <person name="Wolfe A.J."/>
        </authorList>
    </citation>
    <scope>NUCLEOTIDE SEQUENCE [LARGE SCALE GENOMIC DNA]</scope>
    <source>
        <strain evidence="2 3">UMB0250</strain>
    </source>
</reference>
<feature type="transmembrane region" description="Helical" evidence="1">
    <location>
        <begin position="278"/>
        <end position="296"/>
    </location>
</feature>
<feature type="transmembrane region" description="Helical" evidence="1">
    <location>
        <begin position="84"/>
        <end position="102"/>
    </location>
</feature>
<dbReference type="RefSeq" id="WP_101628474.1">
    <property type="nucleotide sequence ID" value="NZ_PKKJ01000010.1"/>
</dbReference>
<evidence type="ECO:0000313" key="2">
    <source>
        <dbReference type="EMBL" id="PKY65903.1"/>
    </source>
</evidence>
<dbReference type="Proteomes" id="UP000234545">
    <property type="component" value="Unassembled WGS sequence"/>
</dbReference>
<protein>
    <submittedName>
        <fullName evidence="2">Uncharacterized protein</fullName>
    </submittedName>
</protein>
<gene>
    <name evidence="2" type="ORF">CYJ25_07110</name>
</gene>
<feature type="transmembrane region" description="Helical" evidence="1">
    <location>
        <begin position="137"/>
        <end position="159"/>
    </location>
</feature>
<feature type="transmembrane region" description="Helical" evidence="1">
    <location>
        <begin position="345"/>
        <end position="369"/>
    </location>
</feature>
<dbReference type="OrthoDB" id="3266688at2"/>
<evidence type="ECO:0000256" key="1">
    <source>
        <dbReference type="SAM" id="Phobius"/>
    </source>
</evidence>
<dbReference type="EMBL" id="PKKJ01000010">
    <property type="protein sequence ID" value="PKY65903.1"/>
    <property type="molecule type" value="Genomic_DNA"/>
</dbReference>
<proteinExistence type="predicted"/>
<organism evidence="2 3">
    <name type="scientific">Schaalia turicensis</name>
    <dbReference type="NCBI Taxonomy" id="131111"/>
    <lineage>
        <taxon>Bacteria</taxon>
        <taxon>Bacillati</taxon>
        <taxon>Actinomycetota</taxon>
        <taxon>Actinomycetes</taxon>
        <taxon>Actinomycetales</taxon>
        <taxon>Actinomycetaceae</taxon>
        <taxon>Schaalia</taxon>
    </lineage>
</organism>
<name>A0A2I1I489_9ACTO</name>
<sequence length="456" mass="51345">MNKRPSTKGSEAAQETSTSATLRERLKHIIPWIFFLFIPFFLLGAYTELITGLNTLYREGISGDPNAPEKLWAYLKNIAVPNSTLLNVQSGLVFALLGLSFIERTTSSPSTPVKKDQFGREWLAHQKKTAKLLSDETALQAVVFIISAAITAVSTLNFIKRFLSDAGGWESSLLAAALFWMLYWIVFKYIIRKSEASPSASERVLRLLDTAAALEDLRALSTGESGMTMWRMTRGRTRPELPEDLQKALEQDTEPKVIARPARLKGLLASVLRRRSELWAIPVGLLIPLIVVTMMICLDKNTPAEAVLRHLAAPAGFSVILTLCFGYSVVMLHQAVLERLSQKEFVFTYLLAWIMFIMSIVFLTVIWFSELTTLYARDIESIRVALFLFCLFSLPALRKWGHIIAHPLAAPDKSPFKEIIDHVSEELKAEKTELLTEIREAHRRQTTTRKYESAGN</sequence>
<keyword evidence="1" id="KW-0812">Transmembrane</keyword>
<feature type="transmembrane region" description="Helical" evidence="1">
    <location>
        <begin position="311"/>
        <end position="333"/>
    </location>
</feature>
<accession>A0A2I1I489</accession>
<keyword evidence="1" id="KW-1133">Transmembrane helix</keyword>
<feature type="transmembrane region" description="Helical" evidence="1">
    <location>
        <begin position="171"/>
        <end position="191"/>
    </location>
</feature>
<comment type="caution">
    <text evidence="2">The sequence shown here is derived from an EMBL/GenBank/DDBJ whole genome shotgun (WGS) entry which is preliminary data.</text>
</comment>